<dbReference type="EMBL" id="VSSQ01099329">
    <property type="protein sequence ID" value="MPN41955.1"/>
    <property type="molecule type" value="Genomic_DNA"/>
</dbReference>
<organism evidence="1">
    <name type="scientific">bioreactor metagenome</name>
    <dbReference type="NCBI Taxonomy" id="1076179"/>
    <lineage>
        <taxon>unclassified sequences</taxon>
        <taxon>metagenomes</taxon>
        <taxon>ecological metagenomes</taxon>
    </lineage>
</organism>
<accession>A0A645HSD1</accession>
<reference evidence="1" key="1">
    <citation type="submission" date="2019-08" db="EMBL/GenBank/DDBJ databases">
        <authorList>
            <person name="Kucharzyk K."/>
            <person name="Murdoch R.W."/>
            <person name="Higgins S."/>
            <person name="Loffler F."/>
        </authorList>
    </citation>
    <scope>NUCLEOTIDE SEQUENCE</scope>
</reference>
<dbReference type="AlphaFoldDB" id="A0A645HSD1"/>
<gene>
    <name evidence="1" type="ORF">SDC9_189510</name>
</gene>
<name>A0A645HSD1_9ZZZZ</name>
<evidence type="ECO:0000313" key="1">
    <source>
        <dbReference type="EMBL" id="MPN41955.1"/>
    </source>
</evidence>
<comment type="caution">
    <text evidence="1">The sequence shown here is derived from an EMBL/GenBank/DDBJ whole genome shotgun (WGS) entry which is preliminary data.</text>
</comment>
<sequence>MNRPADGVHAARGEPTLGGVDEQWCGGGVVDAFECAEEADLCVVVAVERVVDVCDGSPDRAARVVQQQKENEV</sequence>
<protein>
    <submittedName>
        <fullName evidence="1">Uncharacterized protein</fullName>
    </submittedName>
</protein>
<proteinExistence type="predicted"/>